<dbReference type="AlphaFoldDB" id="A0A1M7PCE5"/>
<dbReference type="Gene3D" id="1.10.10.10">
    <property type="entry name" value="Winged helix-like DNA-binding domain superfamily/Winged helix DNA-binding domain"/>
    <property type="match status" value="1"/>
</dbReference>
<dbReference type="PRINTS" id="PR00038">
    <property type="entry name" value="HTHLUXR"/>
</dbReference>
<dbReference type="CDD" id="cd06170">
    <property type="entry name" value="LuxR_C_like"/>
    <property type="match status" value="1"/>
</dbReference>
<dbReference type="InterPro" id="IPR011006">
    <property type="entry name" value="CheY-like_superfamily"/>
</dbReference>
<evidence type="ECO:0000259" key="4">
    <source>
        <dbReference type="PROSITE" id="PS50043"/>
    </source>
</evidence>
<dbReference type="PANTHER" id="PTHR44688:SF16">
    <property type="entry name" value="DNA-BINDING TRANSCRIPTIONAL ACTIVATOR DEVR_DOSR"/>
    <property type="match status" value="1"/>
</dbReference>
<dbReference type="Pfam" id="PF00196">
    <property type="entry name" value="GerE"/>
    <property type="match status" value="1"/>
</dbReference>
<dbReference type="SMART" id="SM00421">
    <property type="entry name" value="HTH_LUXR"/>
    <property type="match status" value="1"/>
</dbReference>
<dbReference type="InterPro" id="IPR016032">
    <property type="entry name" value="Sig_transdc_resp-reg_C-effctor"/>
</dbReference>
<reference evidence="5 6" key="1">
    <citation type="submission" date="2016-11" db="EMBL/GenBank/DDBJ databases">
        <authorList>
            <person name="Jaros S."/>
            <person name="Januszkiewicz K."/>
            <person name="Wedrychowicz H."/>
        </authorList>
    </citation>
    <scope>NUCLEOTIDE SEQUENCE [LARGE SCALE GENOMIC DNA]</scope>
    <source>
        <strain evidence="5 6">CGMCC 1.6102</strain>
    </source>
</reference>
<dbReference type="SUPFAM" id="SSF52172">
    <property type="entry name" value="CheY-like"/>
    <property type="match status" value="1"/>
</dbReference>
<name>A0A1M7PCE5_9BACT</name>
<dbReference type="GO" id="GO:0003677">
    <property type="term" value="F:DNA binding"/>
    <property type="evidence" value="ECO:0007669"/>
    <property type="project" value="UniProtKB-KW"/>
</dbReference>
<evidence type="ECO:0000313" key="6">
    <source>
        <dbReference type="Proteomes" id="UP000184513"/>
    </source>
</evidence>
<feature type="domain" description="HTH luxR-type" evidence="4">
    <location>
        <begin position="258"/>
        <end position="323"/>
    </location>
</feature>
<dbReference type="GO" id="GO:0006355">
    <property type="term" value="P:regulation of DNA-templated transcription"/>
    <property type="evidence" value="ECO:0007669"/>
    <property type="project" value="InterPro"/>
</dbReference>
<keyword evidence="6" id="KW-1185">Reference proteome</keyword>
<evidence type="ECO:0000256" key="1">
    <source>
        <dbReference type="ARBA" id="ARBA00023015"/>
    </source>
</evidence>
<dbReference type="Proteomes" id="UP000184513">
    <property type="component" value="Unassembled WGS sequence"/>
</dbReference>
<dbReference type="STRING" id="388280.SAMN04488057_10830"/>
<dbReference type="Gene3D" id="3.40.50.2300">
    <property type="match status" value="1"/>
</dbReference>
<gene>
    <name evidence="5" type="ORF">SAMN04488057_10830</name>
</gene>
<dbReference type="InterPro" id="IPR036388">
    <property type="entry name" value="WH-like_DNA-bd_sf"/>
</dbReference>
<dbReference type="EMBL" id="FRCY01000008">
    <property type="protein sequence ID" value="SHN14602.1"/>
    <property type="molecule type" value="Genomic_DNA"/>
</dbReference>
<keyword evidence="3" id="KW-0804">Transcription</keyword>
<keyword evidence="2" id="KW-0238">DNA-binding</keyword>
<keyword evidence="1" id="KW-0805">Transcription regulation</keyword>
<dbReference type="SUPFAM" id="SSF46894">
    <property type="entry name" value="C-terminal effector domain of the bipartite response regulators"/>
    <property type="match status" value="1"/>
</dbReference>
<evidence type="ECO:0000256" key="2">
    <source>
        <dbReference type="ARBA" id="ARBA00023125"/>
    </source>
</evidence>
<protein>
    <submittedName>
        <fullName evidence="5">Two-component system, OmpR family, alkaline phosphatase synthesis response regulator PhoP</fullName>
    </submittedName>
</protein>
<dbReference type="InterPro" id="IPR000792">
    <property type="entry name" value="Tscrpt_reg_LuxR_C"/>
</dbReference>
<dbReference type="PANTHER" id="PTHR44688">
    <property type="entry name" value="DNA-BINDING TRANSCRIPTIONAL ACTIVATOR DEVR_DOSR"/>
    <property type="match status" value="1"/>
</dbReference>
<accession>A0A1M7PCE5</accession>
<proteinExistence type="predicted"/>
<dbReference type="PROSITE" id="PS50043">
    <property type="entry name" value="HTH_LUXR_2"/>
    <property type="match status" value="1"/>
</dbReference>
<evidence type="ECO:0000256" key="3">
    <source>
        <dbReference type="ARBA" id="ARBA00023163"/>
    </source>
</evidence>
<organism evidence="5 6">
    <name type="scientific">Cyclobacterium lianum</name>
    <dbReference type="NCBI Taxonomy" id="388280"/>
    <lineage>
        <taxon>Bacteria</taxon>
        <taxon>Pseudomonadati</taxon>
        <taxon>Bacteroidota</taxon>
        <taxon>Cytophagia</taxon>
        <taxon>Cytophagales</taxon>
        <taxon>Cyclobacteriaceae</taxon>
        <taxon>Cyclobacterium</taxon>
    </lineage>
</organism>
<sequence length="332" mass="38163">MIETQKNLLFISQPEHINEQIIDLMKSNGFTVDFASEVDDALKCLQNTKYQLTLSTEFIDEAKGELIFQTLEPELLSQTIPFFLILEDCKKEDIMLALELGIDNIIFLPLDEEATIRKVNKEIAKKKYFNFLNTSDFKFYFNNSHIPMLLVDNDHIQEVNNSFSCIHQKKGLKGKRIDEVFEFPNSSLEKLNYKRFDSKISNYCKIKNISFKEAGEISFNILMFKGTHFNHKTYLIELSPNTESGMEISYNSKAAETGNRTSPILTPRENEILELSSHGLPIKLIADRLSVSNRTIEKHRSNIMEKLGVRNIIEAVATVNNLKRGRNNIKAV</sequence>
<evidence type="ECO:0000313" key="5">
    <source>
        <dbReference type="EMBL" id="SHN14602.1"/>
    </source>
</evidence>
<dbReference type="OrthoDB" id="9781208at2"/>